<dbReference type="KEGG" id="eps:L0Y14_09495"/>
<dbReference type="Proteomes" id="UP001056649">
    <property type="component" value="Chromosome"/>
</dbReference>
<protein>
    <submittedName>
        <fullName evidence="2">HNH endonuclease</fullName>
    </submittedName>
</protein>
<evidence type="ECO:0000313" key="3">
    <source>
        <dbReference type="Proteomes" id="UP001056649"/>
    </source>
</evidence>
<dbReference type="Pfam" id="PF01844">
    <property type="entry name" value="HNH"/>
    <property type="match status" value="1"/>
</dbReference>
<keyword evidence="2" id="KW-0378">Hydrolase</keyword>
<gene>
    <name evidence="2" type="ORF">L0Y14_09495</name>
</gene>
<sequence>MVDDKDIELLSYYLAAHENKATAAEVKQHLGYKSIGDVNLHVVRLAKKVASEFSYQPTIRKNGQKRWWPCLFEGEDTKHGFVWTLRGEIKEWFLSNYTEQVFYKKVKASLDGNSKERNQRLLKAEKKPKRIEKKVWDFIRNPDVVAEVLYLANGICQACKCKAPFLRKSDGTPYLEVHHKIPLSQGGEDTVKNSIALCPNCHRRKHFG</sequence>
<name>A0A9J6ZU66_9GAMM</name>
<dbReference type="GO" id="GO:0003676">
    <property type="term" value="F:nucleic acid binding"/>
    <property type="evidence" value="ECO:0007669"/>
    <property type="project" value="InterPro"/>
</dbReference>
<dbReference type="EMBL" id="CP090569">
    <property type="protein sequence ID" value="USF86379.1"/>
    <property type="molecule type" value="Genomic_DNA"/>
</dbReference>
<dbReference type="GO" id="GO:0008270">
    <property type="term" value="F:zinc ion binding"/>
    <property type="evidence" value="ECO:0007669"/>
    <property type="project" value="InterPro"/>
</dbReference>
<dbReference type="RefSeq" id="WP_083825217.1">
    <property type="nucleotide sequence ID" value="NZ_CP090569.1"/>
</dbReference>
<dbReference type="GO" id="GO:0004519">
    <property type="term" value="F:endonuclease activity"/>
    <property type="evidence" value="ECO:0007669"/>
    <property type="project" value="UniProtKB-KW"/>
</dbReference>
<keyword evidence="2" id="KW-0255">Endonuclease</keyword>
<accession>A0A9J6ZU66</accession>
<dbReference type="InterPro" id="IPR002711">
    <property type="entry name" value="HNH"/>
</dbReference>
<dbReference type="SMART" id="SM00507">
    <property type="entry name" value="HNHc"/>
    <property type="match status" value="1"/>
</dbReference>
<proteinExistence type="predicted"/>
<evidence type="ECO:0000259" key="1">
    <source>
        <dbReference type="SMART" id="SM00507"/>
    </source>
</evidence>
<dbReference type="InterPro" id="IPR003615">
    <property type="entry name" value="HNH_nuc"/>
</dbReference>
<dbReference type="CDD" id="cd00085">
    <property type="entry name" value="HNHc"/>
    <property type="match status" value="1"/>
</dbReference>
<dbReference type="AlphaFoldDB" id="A0A9J6ZU66"/>
<keyword evidence="2" id="KW-0540">Nuclease</keyword>
<feature type="domain" description="HNH nuclease" evidence="1">
    <location>
        <begin position="145"/>
        <end position="203"/>
    </location>
</feature>
<evidence type="ECO:0000313" key="2">
    <source>
        <dbReference type="EMBL" id="USF86379.1"/>
    </source>
</evidence>
<reference evidence="2" key="1">
    <citation type="journal article" date="2022" name="Mol. Ecol. Resour.">
        <title>The complete and closed genome of the facultative generalist Candidatus Endoriftia persephone from deep-sea hydrothermal vents.</title>
        <authorList>
            <person name="de Oliveira A.L."/>
            <person name="Srivastava A."/>
            <person name="Espada-Hinojosa S."/>
            <person name="Bright M."/>
        </authorList>
    </citation>
    <scope>NUCLEOTIDE SEQUENCE</scope>
    <source>
        <strain evidence="2">Tica-EPR-9o50.N</strain>
    </source>
</reference>
<organism evidence="2 3">
    <name type="scientific">Candidatus Endoriftia persephonae</name>
    <dbReference type="NCBI Taxonomy" id="393765"/>
    <lineage>
        <taxon>Bacteria</taxon>
        <taxon>Pseudomonadati</taxon>
        <taxon>Pseudomonadota</taxon>
        <taxon>Gammaproteobacteria</taxon>
        <taxon>Chromatiales</taxon>
        <taxon>Sedimenticolaceae</taxon>
        <taxon>Candidatus Endoriftia</taxon>
    </lineage>
</organism>
<keyword evidence="3" id="KW-1185">Reference proteome</keyword>
<dbReference type="Gene3D" id="1.10.30.50">
    <property type="match status" value="1"/>
</dbReference>